<keyword evidence="1" id="KW-1133">Transmembrane helix</keyword>
<dbReference type="AlphaFoldDB" id="A0A7D5M0K9"/>
<dbReference type="KEGG" id="nox:C5F49_00820"/>
<dbReference type="Proteomes" id="UP000509441">
    <property type="component" value="Chromosome"/>
</dbReference>
<gene>
    <name evidence="2" type="ORF">C5F49_00820</name>
</gene>
<protein>
    <recommendedName>
        <fullName evidence="4">SGNH/GDSL hydrolase family protein</fullName>
    </recommendedName>
</protein>
<dbReference type="EMBL" id="CP026994">
    <property type="protein sequence ID" value="QLH04026.1"/>
    <property type="molecule type" value="Genomic_DNA"/>
</dbReference>
<evidence type="ECO:0000313" key="2">
    <source>
        <dbReference type="EMBL" id="QLH04026.1"/>
    </source>
</evidence>
<dbReference type="GeneID" id="56060443"/>
<feature type="transmembrane region" description="Helical" evidence="1">
    <location>
        <begin position="7"/>
        <end position="27"/>
    </location>
</feature>
<keyword evidence="1" id="KW-0812">Transmembrane</keyword>
<evidence type="ECO:0000256" key="1">
    <source>
        <dbReference type="SAM" id="Phobius"/>
    </source>
</evidence>
<keyword evidence="1" id="KW-0472">Membrane</keyword>
<reference evidence="2 3" key="1">
    <citation type="submission" date="2018-02" db="EMBL/GenBank/DDBJ databases">
        <title>Complete genome of Nitrosopumilus oxyclinae HCE1.</title>
        <authorList>
            <person name="Qin W."/>
            <person name="Zheng Y."/>
            <person name="Stahl D.A."/>
        </authorList>
    </citation>
    <scope>NUCLEOTIDE SEQUENCE [LARGE SCALE GENOMIC DNA]</scope>
    <source>
        <strain evidence="2 3">HCE1</strain>
    </source>
</reference>
<dbReference type="SUPFAM" id="SSF52266">
    <property type="entry name" value="SGNH hydrolase"/>
    <property type="match status" value="1"/>
</dbReference>
<dbReference type="OrthoDB" id="384455at2157"/>
<dbReference type="RefSeq" id="WP_179362889.1">
    <property type="nucleotide sequence ID" value="NZ_CP026994.1"/>
</dbReference>
<evidence type="ECO:0000313" key="3">
    <source>
        <dbReference type="Proteomes" id="UP000509441"/>
    </source>
</evidence>
<name>A0A7D5M0K9_9ARCH</name>
<evidence type="ECO:0008006" key="4">
    <source>
        <dbReference type="Google" id="ProtNLM"/>
    </source>
</evidence>
<accession>A0A7D5M0K9</accession>
<organism evidence="2 3">
    <name type="scientific">Nitrosopumilus oxyclinae</name>
    <dbReference type="NCBI Taxonomy" id="1959104"/>
    <lineage>
        <taxon>Archaea</taxon>
        <taxon>Nitrososphaerota</taxon>
        <taxon>Nitrososphaeria</taxon>
        <taxon>Nitrosopumilales</taxon>
        <taxon>Nitrosopumilaceae</taxon>
        <taxon>Nitrosopumilus</taxon>
    </lineage>
</organism>
<sequence>MNGRIGLVLLMIFIIVFSGLFYFNSMFSNISEDKFYSQEFDLSKKKILIYGSSHMVQLNSTYITEKIENHSNEYLLFNMAENADTPKRRSLNIDKDLKINPELIVYGIGFRDFNLLQNEKKKSEIKLIDIIPLDTTELETLNPKLTTLEALRAVVIDIFTKNEKSTVPYPNTSIFSNRNQEIILDEDKLKSNEETFGKILIPIEKNEQVEYFKSIIKKLKENNIEIIIILTPHHKIALDEIPDNEKNNFYQILLNVEQEFDVKIYDFSNKFSDLPIWRDTTHVAYNEKAIIFSHELAQIIIQEITK</sequence>
<proteinExistence type="predicted"/>
<keyword evidence="3" id="KW-1185">Reference proteome</keyword>